<keyword evidence="3" id="KW-0479">Metal-binding</keyword>
<keyword evidence="1" id="KW-1003">Cell membrane</keyword>
<evidence type="ECO:0000313" key="8">
    <source>
        <dbReference type="Proteomes" id="UP000219467"/>
    </source>
</evidence>
<proteinExistence type="predicted"/>
<dbReference type="PANTHER" id="PTHR34990:SF2">
    <property type="entry name" value="BLL8164 PROTEIN"/>
    <property type="match status" value="1"/>
</dbReference>
<dbReference type="Proteomes" id="UP000219467">
    <property type="component" value="Unassembled WGS sequence"/>
</dbReference>
<dbReference type="Pfam" id="PF00149">
    <property type="entry name" value="Metallophos"/>
    <property type="match status" value="1"/>
</dbReference>
<keyword evidence="8" id="KW-1185">Reference proteome</keyword>
<keyword evidence="4" id="KW-0472">Membrane</keyword>
<dbReference type="InterPro" id="IPR029052">
    <property type="entry name" value="Metallo-depent_PP-like"/>
</dbReference>
<keyword evidence="5" id="KW-0464">Manganese</keyword>
<feature type="domain" description="Calcineurin-like phosphoesterase" evidence="6">
    <location>
        <begin position="10"/>
        <end position="209"/>
    </location>
</feature>
<gene>
    <name evidence="7" type="ORF">SAMN05878503_103308</name>
</gene>
<dbReference type="InterPro" id="IPR043461">
    <property type="entry name" value="LpxH-like"/>
</dbReference>
<evidence type="ECO:0000256" key="5">
    <source>
        <dbReference type="ARBA" id="ARBA00023211"/>
    </source>
</evidence>
<dbReference type="GO" id="GO:0046872">
    <property type="term" value="F:metal ion binding"/>
    <property type="evidence" value="ECO:0007669"/>
    <property type="project" value="UniProtKB-KW"/>
</dbReference>
<evidence type="ECO:0000256" key="3">
    <source>
        <dbReference type="ARBA" id="ARBA00022723"/>
    </source>
</evidence>
<evidence type="ECO:0000256" key="4">
    <source>
        <dbReference type="ARBA" id="ARBA00023136"/>
    </source>
</evidence>
<dbReference type="SUPFAM" id="SSF56300">
    <property type="entry name" value="Metallo-dependent phosphatases"/>
    <property type="match status" value="1"/>
</dbReference>
<dbReference type="Gene3D" id="3.60.21.10">
    <property type="match status" value="1"/>
</dbReference>
<dbReference type="CDD" id="cd07398">
    <property type="entry name" value="MPP_YbbF-LpxH"/>
    <property type="match status" value="1"/>
</dbReference>
<dbReference type="EMBL" id="OAOQ01000003">
    <property type="protein sequence ID" value="SNX69319.1"/>
    <property type="molecule type" value="Genomic_DNA"/>
</dbReference>
<reference evidence="8" key="1">
    <citation type="submission" date="2017-08" db="EMBL/GenBank/DDBJ databases">
        <authorList>
            <person name="Varghese N."/>
            <person name="Submissions S."/>
        </authorList>
    </citation>
    <scope>NUCLEOTIDE SEQUENCE [LARGE SCALE GENOMIC DNA]</scope>
    <source>
        <strain evidence="8">JA234</strain>
    </source>
</reference>
<evidence type="ECO:0000256" key="1">
    <source>
        <dbReference type="ARBA" id="ARBA00022475"/>
    </source>
</evidence>
<dbReference type="GO" id="GO:0008758">
    <property type="term" value="F:UDP-2,3-diacylglucosamine hydrolase activity"/>
    <property type="evidence" value="ECO:0007669"/>
    <property type="project" value="TreeGrafter"/>
</dbReference>
<accession>A0A285CP35</accession>
<dbReference type="GO" id="GO:0009245">
    <property type="term" value="P:lipid A biosynthetic process"/>
    <property type="evidence" value="ECO:0007669"/>
    <property type="project" value="TreeGrafter"/>
</dbReference>
<evidence type="ECO:0000256" key="2">
    <source>
        <dbReference type="ARBA" id="ARBA00022519"/>
    </source>
</evidence>
<name>A0A285CP35_9RHOB</name>
<evidence type="ECO:0000313" key="7">
    <source>
        <dbReference type="EMBL" id="SNX69319.1"/>
    </source>
</evidence>
<sequence>MMIAPPHRHRSLFLSDLHLGARGCRAERILAFLQAHEASDIYLVGDILDLWHPPLPHWTPTHDAILALLWQRMRQGTRLHYLTGNHDAAMRKGRGTRGRRVAILTETVHVAADGRRYLVLHGDICDRRLLRWHGLTRIGSRLDWLLRNLDARLQQLRPPLRPRRRSLIEALLAGVDAALGLGSASEIRLIERARRAGCDGVICGHFHKPALHDRHGLTYANCGDWLDSFTALAEDAHGRLSLLQAAAAPAPAAKFGPHLPLEARA</sequence>
<evidence type="ECO:0000259" key="6">
    <source>
        <dbReference type="Pfam" id="PF00149"/>
    </source>
</evidence>
<dbReference type="PANTHER" id="PTHR34990">
    <property type="entry name" value="UDP-2,3-DIACYLGLUCOSAMINE HYDROLASE-RELATED"/>
    <property type="match status" value="1"/>
</dbReference>
<keyword evidence="2" id="KW-0997">Cell inner membrane</keyword>
<dbReference type="InterPro" id="IPR004843">
    <property type="entry name" value="Calcineurin-like_PHP"/>
</dbReference>
<dbReference type="OrthoDB" id="9802481at2"/>
<protein>
    <submittedName>
        <fullName evidence="7">UDP-2,3-diacylglucosamine pyrophosphatase LpxH</fullName>
    </submittedName>
</protein>
<dbReference type="AlphaFoldDB" id="A0A285CP35"/>
<dbReference type="GO" id="GO:0016020">
    <property type="term" value="C:membrane"/>
    <property type="evidence" value="ECO:0007669"/>
    <property type="project" value="GOC"/>
</dbReference>
<organism evidence="7 8">
    <name type="scientific">Cereibacter ovatus</name>
    <dbReference type="NCBI Taxonomy" id="439529"/>
    <lineage>
        <taxon>Bacteria</taxon>
        <taxon>Pseudomonadati</taxon>
        <taxon>Pseudomonadota</taxon>
        <taxon>Alphaproteobacteria</taxon>
        <taxon>Rhodobacterales</taxon>
        <taxon>Paracoccaceae</taxon>
        <taxon>Cereibacter</taxon>
    </lineage>
</organism>